<dbReference type="InterPro" id="IPR011576">
    <property type="entry name" value="Pyridox_Oxase_N"/>
</dbReference>
<evidence type="ECO:0000313" key="3">
    <source>
        <dbReference type="EMBL" id="MEE2060046.1"/>
    </source>
</evidence>
<evidence type="ECO:0000259" key="2">
    <source>
        <dbReference type="Pfam" id="PF01243"/>
    </source>
</evidence>
<protein>
    <submittedName>
        <fullName evidence="3">TIGR03667 family PPOX class F420-dependent oxidoreductase</fullName>
        <ecNumber evidence="3">1.-.-.-</ecNumber>
    </submittedName>
</protein>
<dbReference type="RefSeq" id="WP_330135220.1">
    <property type="nucleotide sequence ID" value="NZ_JAUTXY010000010.1"/>
</dbReference>
<organism evidence="3 4">
    <name type="scientific">Rhodococcus artemisiae</name>
    <dbReference type="NCBI Taxonomy" id="714159"/>
    <lineage>
        <taxon>Bacteria</taxon>
        <taxon>Bacillati</taxon>
        <taxon>Actinomycetota</taxon>
        <taxon>Actinomycetes</taxon>
        <taxon>Mycobacteriales</taxon>
        <taxon>Nocardiaceae</taxon>
        <taxon>Rhodococcus</taxon>
    </lineage>
</organism>
<dbReference type="SUPFAM" id="SSF50475">
    <property type="entry name" value="FMN-binding split barrel"/>
    <property type="match status" value="1"/>
</dbReference>
<dbReference type="PANTHER" id="PTHR35176:SF6">
    <property type="entry name" value="HEME OXYGENASE HI_0854-RELATED"/>
    <property type="match status" value="1"/>
</dbReference>
<reference evidence="3 4" key="1">
    <citation type="submission" date="2023-07" db="EMBL/GenBank/DDBJ databases">
        <authorList>
            <person name="Girao M."/>
            <person name="Carvalho M.F."/>
        </authorList>
    </citation>
    <scope>NUCLEOTIDE SEQUENCE [LARGE SCALE GENOMIC DNA]</scope>
    <source>
        <strain evidence="3 4">YIM65754</strain>
    </source>
</reference>
<keyword evidence="4" id="KW-1185">Reference proteome</keyword>
<dbReference type="Gene3D" id="2.30.110.10">
    <property type="entry name" value="Electron Transport, Fmn-binding Protein, Chain A"/>
    <property type="match status" value="1"/>
</dbReference>
<dbReference type="InterPro" id="IPR012349">
    <property type="entry name" value="Split_barrel_FMN-bd"/>
</dbReference>
<keyword evidence="1 3" id="KW-0560">Oxidoreductase</keyword>
<gene>
    <name evidence="3" type="ORF">Q7514_21210</name>
</gene>
<evidence type="ECO:0000313" key="4">
    <source>
        <dbReference type="Proteomes" id="UP001336020"/>
    </source>
</evidence>
<sequence length="138" mass="15440">MPRTATPSIPTSVTDRLDEERVLWLTTVDQHGSPVPTPVWFLWSDDTVLMFSQPGTAKLRNIAGQPRVSLNLNSDTHGGRVAVITASAVADTAVDDAEWARFVAKYDHDIESLGMTPERFRADYAVPIRFTPERFRGW</sequence>
<comment type="caution">
    <text evidence="3">The sequence shown here is derived from an EMBL/GenBank/DDBJ whole genome shotgun (WGS) entry which is preliminary data.</text>
</comment>
<dbReference type="GO" id="GO:0016491">
    <property type="term" value="F:oxidoreductase activity"/>
    <property type="evidence" value="ECO:0007669"/>
    <property type="project" value="UniProtKB-KW"/>
</dbReference>
<dbReference type="Proteomes" id="UP001336020">
    <property type="component" value="Unassembled WGS sequence"/>
</dbReference>
<dbReference type="EMBL" id="JAUTXY010000010">
    <property type="protein sequence ID" value="MEE2060046.1"/>
    <property type="molecule type" value="Genomic_DNA"/>
</dbReference>
<evidence type="ECO:0000256" key="1">
    <source>
        <dbReference type="ARBA" id="ARBA00023002"/>
    </source>
</evidence>
<dbReference type="PANTHER" id="PTHR35176">
    <property type="entry name" value="HEME OXYGENASE HI_0854-RELATED"/>
    <property type="match status" value="1"/>
</dbReference>
<dbReference type="InterPro" id="IPR052019">
    <property type="entry name" value="F420H2_bilvrd_red/Heme_oxyg"/>
</dbReference>
<name>A0ABU7LES1_9NOCA</name>
<dbReference type="EC" id="1.-.-.-" evidence="3"/>
<proteinExistence type="predicted"/>
<dbReference type="Pfam" id="PF01243">
    <property type="entry name" value="PNPOx_N"/>
    <property type="match status" value="1"/>
</dbReference>
<accession>A0ABU7LES1</accession>
<dbReference type="InterPro" id="IPR019966">
    <property type="entry name" value="F420-dep_enz_PPOX_Rv3369"/>
</dbReference>
<feature type="domain" description="Pyridoxamine 5'-phosphate oxidase N-terminal" evidence="2">
    <location>
        <begin position="13"/>
        <end position="136"/>
    </location>
</feature>
<dbReference type="NCBIfam" id="TIGR03667">
    <property type="entry name" value="Rv3369"/>
    <property type="match status" value="1"/>
</dbReference>